<organism evidence="1">
    <name type="scientific">Anguilla anguilla</name>
    <name type="common">European freshwater eel</name>
    <name type="synonym">Muraena anguilla</name>
    <dbReference type="NCBI Taxonomy" id="7936"/>
    <lineage>
        <taxon>Eukaryota</taxon>
        <taxon>Metazoa</taxon>
        <taxon>Chordata</taxon>
        <taxon>Craniata</taxon>
        <taxon>Vertebrata</taxon>
        <taxon>Euteleostomi</taxon>
        <taxon>Actinopterygii</taxon>
        <taxon>Neopterygii</taxon>
        <taxon>Teleostei</taxon>
        <taxon>Anguilliformes</taxon>
        <taxon>Anguillidae</taxon>
        <taxon>Anguilla</taxon>
    </lineage>
</organism>
<protein>
    <submittedName>
        <fullName evidence="1">Uncharacterized protein</fullName>
    </submittedName>
</protein>
<dbReference type="AlphaFoldDB" id="A0A0E9V845"/>
<name>A0A0E9V845_ANGAN</name>
<proteinExistence type="predicted"/>
<accession>A0A0E9V845</accession>
<sequence>MSTLHHTYEMRRCLCRFCSTHSTEHTLHFPFCVLHILALQDLRVENIEKLS</sequence>
<reference evidence="1" key="1">
    <citation type="submission" date="2014-11" db="EMBL/GenBank/DDBJ databases">
        <authorList>
            <person name="Amaro Gonzalez C."/>
        </authorList>
    </citation>
    <scope>NUCLEOTIDE SEQUENCE</scope>
</reference>
<evidence type="ECO:0000313" key="1">
    <source>
        <dbReference type="EMBL" id="JAH73388.1"/>
    </source>
</evidence>
<dbReference type="EMBL" id="GBXM01035189">
    <property type="protein sequence ID" value="JAH73388.1"/>
    <property type="molecule type" value="Transcribed_RNA"/>
</dbReference>
<reference evidence="1" key="2">
    <citation type="journal article" date="2015" name="Fish Shellfish Immunol.">
        <title>Early steps in the European eel (Anguilla anguilla)-Vibrio vulnificus interaction in the gills: Role of the RtxA13 toxin.</title>
        <authorList>
            <person name="Callol A."/>
            <person name="Pajuelo D."/>
            <person name="Ebbesson L."/>
            <person name="Teles M."/>
            <person name="MacKenzie S."/>
            <person name="Amaro C."/>
        </authorList>
    </citation>
    <scope>NUCLEOTIDE SEQUENCE</scope>
</reference>